<sequence length="177" mass="19466">MTQRAVFFDRDGVLNVDHGYVGTIERFDWRDGAVAAIRAVNDAGYLAIVVTNQSGVGRGKYTIDDVDALHSWMNEYLALHGARIDAFYTCPFHPDAIVERYRACDHPDRKPNPGMLLRAIAEFDIDRDRSFLVGDSSRDVAAASGAGIKGYLLDDGNLADMVRDLINRSLTGSSNSP</sequence>
<dbReference type="Pfam" id="PF13242">
    <property type="entry name" value="Hydrolase_like"/>
    <property type="match status" value="1"/>
</dbReference>
<dbReference type="InterPro" id="IPR036412">
    <property type="entry name" value="HAD-like_sf"/>
</dbReference>
<keyword evidence="4 7" id="KW-0378">Hydrolase</keyword>
<protein>
    <recommendedName>
        <fullName evidence="6 7">D,D-heptose 1,7-bisphosphate phosphatase</fullName>
        <ecNumber evidence="7">3.1.3.-</ecNumber>
    </recommendedName>
</protein>
<feature type="binding site" evidence="10">
    <location>
        <position position="11"/>
    </location>
    <ligand>
        <name>Mg(2+)</name>
        <dbReference type="ChEBI" id="CHEBI:18420"/>
    </ligand>
</feature>
<dbReference type="NCBIfam" id="TIGR01662">
    <property type="entry name" value="HAD-SF-IIIA"/>
    <property type="match status" value="1"/>
</dbReference>
<dbReference type="InterPro" id="IPR023214">
    <property type="entry name" value="HAD_sf"/>
</dbReference>
<dbReference type="GO" id="GO:0016791">
    <property type="term" value="F:phosphatase activity"/>
    <property type="evidence" value="ECO:0007669"/>
    <property type="project" value="InterPro"/>
</dbReference>
<evidence type="ECO:0000256" key="7">
    <source>
        <dbReference type="PIRNR" id="PIRNR004682"/>
    </source>
</evidence>
<evidence type="ECO:0000313" key="11">
    <source>
        <dbReference type="EMBL" id="MBT2187510.1"/>
    </source>
</evidence>
<keyword evidence="2 7" id="KW-0963">Cytoplasm</keyword>
<keyword evidence="5 7" id="KW-0119">Carbohydrate metabolism</keyword>
<dbReference type="GO" id="GO:0005737">
    <property type="term" value="C:cytoplasm"/>
    <property type="evidence" value="ECO:0007669"/>
    <property type="project" value="UniProtKB-SubCell"/>
</dbReference>
<comment type="subcellular location">
    <subcellularLocation>
        <location evidence="1 7">Cytoplasm</location>
    </subcellularLocation>
</comment>
<dbReference type="Gene3D" id="3.40.50.1000">
    <property type="entry name" value="HAD superfamily/HAD-like"/>
    <property type="match status" value="1"/>
</dbReference>
<evidence type="ECO:0000256" key="4">
    <source>
        <dbReference type="ARBA" id="ARBA00022801"/>
    </source>
</evidence>
<comment type="cofactor">
    <cofactor evidence="10">
        <name>Mg(2+)</name>
        <dbReference type="ChEBI" id="CHEBI:18420"/>
    </cofactor>
</comment>
<proteinExistence type="inferred from homology"/>
<dbReference type="SUPFAM" id="SSF56784">
    <property type="entry name" value="HAD-like"/>
    <property type="match status" value="1"/>
</dbReference>
<keyword evidence="3 10" id="KW-0479">Metal-binding</keyword>
<evidence type="ECO:0000313" key="12">
    <source>
        <dbReference type="Proteomes" id="UP001138757"/>
    </source>
</evidence>
<feature type="binding site" evidence="10">
    <location>
        <position position="135"/>
    </location>
    <ligand>
        <name>Mg(2+)</name>
        <dbReference type="ChEBI" id="CHEBI:18420"/>
    </ligand>
</feature>
<dbReference type="PANTHER" id="PTHR42891">
    <property type="entry name" value="D-GLYCERO-BETA-D-MANNO-HEPTOSE-1,7-BISPHOSPHATE 7-PHOSPHATASE"/>
    <property type="match status" value="1"/>
</dbReference>
<evidence type="ECO:0000256" key="5">
    <source>
        <dbReference type="ARBA" id="ARBA00023277"/>
    </source>
</evidence>
<dbReference type="Proteomes" id="UP001138757">
    <property type="component" value="Unassembled WGS sequence"/>
</dbReference>
<keyword evidence="12" id="KW-1185">Reference proteome</keyword>
<dbReference type="NCBIfam" id="TIGR01656">
    <property type="entry name" value="Histidinol-ppas"/>
    <property type="match status" value="1"/>
</dbReference>
<evidence type="ECO:0000256" key="3">
    <source>
        <dbReference type="ARBA" id="ARBA00022723"/>
    </source>
</evidence>
<evidence type="ECO:0000256" key="9">
    <source>
        <dbReference type="PIRSR" id="PIRSR004682-3"/>
    </source>
</evidence>
<dbReference type="InterPro" id="IPR004446">
    <property type="entry name" value="Heptose_bisP_phosphatase"/>
</dbReference>
<reference evidence="11" key="1">
    <citation type="submission" date="2021-05" db="EMBL/GenBank/DDBJ databases">
        <title>Genome of Sphingobium sp. strain.</title>
        <authorList>
            <person name="Fan R."/>
        </authorList>
    </citation>
    <scope>NUCLEOTIDE SEQUENCE</scope>
    <source>
        <strain evidence="11">H33</strain>
    </source>
</reference>
<feature type="binding site" evidence="10">
    <location>
        <position position="90"/>
    </location>
    <ligand>
        <name>Zn(2+)</name>
        <dbReference type="ChEBI" id="CHEBI:29105"/>
    </ligand>
</feature>
<comment type="caution">
    <text evidence="11">The sequence shown here is derived from an EMBL/GenBank/DDBJ whole genome shotgun (WGS) entry which is preliminary data.</text>
</comment>
<dbReference type="RefSeq" id="WP_214623557.1">
    <property type="nucleotide sequence ID" value="NZ_JAHGAW010000007.1"/>
</dbReference>
<evidence type="ECO:0000256" key="6">
    <source>
        <dbReference type="ARBA" id="ARBA00031828"/>
    </source>
</evidence>
<dbReference type="GO" id="GO:0005975">
    <property type="term" value="P:carbohydrate metabolic process"/>
    <property type="evidence" value="ECO:0007669"/>
    <property type="project" value="InterPro"/>
</dbReference>
<dbReference type="PIRSF" id="PIRSF004682">
    <property type="entry name" value="GmhB"/>
    <property type="match status" value="1"/>
</dbReference>
<feature type="binding site" evidence="10">
    <location>
        <position position="9"/>
    </location>
    <ligand>
        <name>Mg(2+)</name>
        <dbReference type="ChEBI" id="CHEBI:18420"/>
    </ligand>
</feature>
<feature type="active site" description="Nucleophile" evidence="8">
    <location>
        <position position="11"/>
    </location>
</feature>
<dbReference type="CDD" id="cd07503">
    <property type="entry name" value="HAD_HisB-N"/>
    <property type="match status" value="1"/>
</dbReference>
<dbReference type="PANTHER" id="PTHR42891:SF1">
    <property type="entry name" value="D-GLYCERO-BETA-D-MANNO-HEPTOSE-1,7-BISPHOSPHATE 7-PHOSPHATASE"/>
    <property type="match status" value="1"/>
</dbReference>
<evidence type="ECO:0000256" key="2">
    <source>
        <dbReference type="ARBA" id="ARBA00022490"/>
    </source>
</evidence>
<comment type="similarity">
    <text evidence="7">Belongs to the gmhB family.</text>
</comment>
<feature type="site" description="Contributes to substrate recognition" evidence="9">
    <location>
        <position position="110"/>
    </location>
</feature>
<dbReference type="InterPro" id="IPR006543">
    <property type="entry name" value="Histidinol-phos"/>
</dbReference>
<dbReference type="GO" id="GO:0046872">
    <property type="term" value="F:metal ion binding"/>
    <property type="evidence" value="ECO:0007669"/>
    <property type="project" value="UniProtKB-KW"/>
</dbReference>
<keyword evidence="10" id="KW-0862">Zinc</keyword>
<feature type="active site" description="Nucleophile" evidence="8">
    <location>
        <position position="9"/>
    </location>
</feature>
<gene>
    <name evidence="11" type="ORF">KK488_11200</name>
</gene>
<accession>A0A9X1DCC8</accession>
<feature type="site" description="Contributes to substrate recognition" evidence="9">
    <location>
        <position position="109"/>
    </location>
</feature>
<evidence type="ECO:0000256" key="10">
    <source>
        <dbReference type="PIRSR" id="PIRSR004682-4"/>
    </source>
</evidence>
<organism evidence="11 12">
    <name type="scientific">Sphingobium nicotianae</name>
    <dbReference type="NCBI Taxonomy" id="2782607"/>
    <lineage>
        <taxon>Bacteria</taxon>
        <taxon>Pseudomonadati</taxon>
        <taxon>Pseudomonadota</taxon>
        <taxon>Alphaproteobacteria</taxon>
        <taxon>Sphingomonadales</taxon>
        <taxon>Sphingomonadaceae</taxon>
        <taxon>Sphingobium</taxon>
    </lineage>
</organism>
<evidence type="ECO:0000256" key="1">
    <source>
        <dbReference type="ARBA" id="ARBA00004496"/>
    </source>
</evidence>
<dbReference type="AlphaFoldDB" id="A0A9X1DCC8"/>
<comment type="cofactor">
    <cofactor evidence="10">
        <name>Zn(2+)</name>
        <dbReference type="ChEBI" id="CHEBI:29105"/>
    </cofactor>
</comment>
<dbReference type="EC" id="3.1.3.-" evidence="7"/>
<feature type="site" description="Stabilizes the phosphoryl group" evidence="9">
    <location>
        <position position="51"/>
    </location>
</feature>
<keyword evidence="10" id="KW-0460">Magnesium</keyword>
<dbReference type="InterPro" id="IPR006549">
    <property type="entry name" value="HAD-SF_hydro_IIIA"/>
</dbReference>
<name>A0A9X1DCC8_9SPHN</name>
<dbReference type="EMBL" id="JAHGAW010000007">
    <property type="protein sequence ID" value="MBT2187510.1"/>
    <property type="molecule type" value="Genomic_DNA"/>
</dbReference>
<evidence type="ECO:0000256" key="8">
    <source>
        <dbReference type="PIRSR" id="PIRSR004682-1"/>
    </source>
</evidence>